<evidence type="ECO:0000256" key="1">
    <source>
        <dbReference type="SAM" id="Phobius"/>
    </source>
</evidence>
<organism evidence="2 3">
    <name type="scientific">Leptospira terpstrae serovar Hualin str. LT 11-33 = ATCC 700639</name>
    <dbReference type="NCBI Taxonomy" id="1257025"/>
    <lineage>
        <taxon>Bacteria</taxon>
        <taxon>Pseudomonadati</taxon>
        <taxon>Spirochaetota</taxon>
        <taxon>Spirochaetia</taxon>
        <taxon>Leptospirales</taxon>
        <taxon>Leptospiraceae</taxon>
        <taxon>Leptospira</taxon>
    </lineage>
</organism>
<comment type="caution">
    <text evidence="2">The sequence shown here is derived from an EMBL/GenBank/DDBJ whole genome shotgun (WGS) entry which is preliminary data.</text>
</comment>
<keyword evidence="1" id="KW-0472">Membrane</keyword>
<dbReference type="EMBL" id="AOGW02000009">
    <property type="protein sequence ID" value="EMY62130.1"/>
    <property type="molecule type" value="Genomic_DNA"/>
</dbReference>
<keyword evidence="1" id="KW-0812">Transmembrane</keyword>
<proteinExistence type="predicted"/>
<accession>N1VYJ1</accession>
<feature type="transmembrane region" description="Helical" evidence="1">
    <location>
        <begin position="30"/>
        <end position="52"/>
    </location>
</feature>
<evidence type="ECO:0000313" key="2">
    <source>
        <dbReference type="EMBL" id="EMY62130.1"/>
    </source>
</evidence>
<reference evidence="2" key="1">
    <citation type="submission" date="2013-03" db="EMBL/GenBank/DDBJ databases">
        <authorList>
            <person name="Harkins D.M."/>
            <person name="Durkin A.S."/>
            <person name="Brinkac L.M."/>
            <person name="Haft D.H."/>
            <person name="Selengut J.D."/>
            <person name="Sanka R."/>
            <person name="DePew J."/>
            <person name="Purushe J."/>
            <person name="Hartskeerl R.A."/>
            <person name="Ahmed A."/>
            <person name="van der Linden H."/>
            <person name="Goris M.G.A."/>
            <person name="Vinetz J.M."/>
            <person name="Sutton G.G."/>
            <person name="Nierman W.C."/>
            <person name="Fouts D.E."/>
        </authorList>
    </citation>
    <scope>NUCLEOTIDE SEQUENCE [LARGE SCALE GENOMIC DNA]</scope>
    <source>
        <strain evidence="2">LT 11-33</strain>
    </source>
</reference>
<evidence type="ECO:0000313" key="3">
    <source>
        <dbReference type="Proteomes" id="UP000012371"/>
    </source>
</evidence>
<sequence>MTKVTEVILPPNISDQRWKVIAKAPLRNKYIVLFAGILFDDVFILIMNHWYFEGVG</sequence>
<name>N1VYJ1_9LEPT</name>
<protein>
    <submittedName>
        <fullName evidence="2">Uncharacterized protein</fullName>
    </submittedName>
</protein>
<dbReference type="Proteomes" id="UP000012371">
    <property type="component" value="Unassembled WGS sequence"/>
</dbReference>
<dbReference type="AlphaFoldDB" id="N1VYJ1"/>
<dbReference type="STRING" id="1257025.LEP1GSC203_3760"/>
<gene>
    <name evidence="2" type="ORF">LEP1GSC203_3760</name>
</gene>
<keyword evidence="3" id="KW-1185">Reference proteome</keyword>
<keyword evidence="1" id="KW-1133">Transmembrane helix</keyword>